<sequence>MEKLSPYALGATLYMPATRNDLLAVVCGEKIPQLRSLVICLEDAVAEQDVDFALNNLQRLLLDLSRRERYKDAPLVFVRPRHLNMAKQLVDWPLMSLIDGLVLPKFTLHDVAIWQHLLQGTSLRVMPTLESKEVFDATAMTELAQALQQELNDRVLVLRIGGNDLLSCLGLRRSKNHTLYQSPVGYVIGMLSGVMGAAGFSLTAPVCELLQQPELLRQELILDIEHGLVGKTAIHPTQIAIIHQALQVSLEDYQAASLILNHSAPAVFQHNGAMCEPATHERWARRILERAYWYGMSDVAVITV</sequence>
<dbReference type="InterPro" id="IPR039480">
    <property type="entry name" value="C-C_Bond_Lyase-like"/>
</dbReference>
<dbReference type="AlphaFoldDB" id="A0A2T5J2K4"/>
<protein>
    <submittedName>
        <fullName evidence="5">Citrate lyase beta subunit</fullName>
    </submittedName>
</protein>
<comment type="cofactor">
    <cofactor evidence="1">
        <name>Mg(2+)</name>
        <dbReference type="ChEBI" id="CHEBI:18420"/>
    </cofactor>
</comment>
<feature type="binding site" evidence="4">
    <location>
        <position position="164"/>
    </location>
    <ligand>
        <name>Mg(2+)</name>
        <dbReference type="ChEBI" id="CHEBI:18420"/>
    </ligand>
</feature>
<dbReference type="Pfam" id="PF15617">
    <property type="entry name" value="C-C_Bond_Lyase"/>
    <property type="match status" value="1"/>
</dbReference>
<proteinExistence type="predicted"/>
<dbReference type="InterPro" id="IPR040442">
    <property type="entry name" value="Pyrv_kinase-like_dom_sf"/>
</dbReference>
<dbReference type="InterPro" id="IPR015813">
    <property type="entry name" value="Pyrv/PenolPyrv_kinase-like_dom"/>
</dbReference>
<reference evidence="5 6" key="1">
    <citation type="submission" date="2018-04" db="EMBL/GenBank/DDBJ databases">
        <title>Genomic Encyclopedia of Archaeal and Bacterial Type Strains, Phase II (KMG-II): from individual species to whole genera.</title>
        <authorList>
            <person name="Goeker M."/>
        </authorList>
    </citation>
    <scope>NUCLEOTIDE SEQUENCE [LARGE SCALE GENOMIC DNA]</scope>
    <source>
        <strain evidence="5 6">DSM 5822</strain>
    </source>
</reference>
<keyword evidence="2 4" id="KW-0479">Metal-binding</keyword>
<dbReference type="GO" id="GO:0006107">
    <property type="term" value="P:oxaloacetate metabolic process"/>
    <property type="evidence" value="ECO:0007669"/>
    <property type="project" value="TreeGrafter"/>
</dbReference>
<evidence type="ECO:0000256" key="4">
    <source>
        <dbReference type="PIRSR" id="PIRSR015582-2"/>
    </source>
</evidence>
<dbReference type="GO" id="GO:0016829">
    <property type="term" value="F:lyase activity"/>
    <property type="evidence" value="ECO:0007669"/>
    <property type="project" value="UniProtKB-KW"/>
</dbReference>
<evidence type="ECO:0000313" key="5">
    <source>
        <dbReference type="EMBL" id="PTQ90748.1"/>
    </source>
</evidence>
<dbReference type="InterPro" id="IPR011206">
    <property type="entry name" value="Citrate_lyase_beta/mcl1/mcl2"/>
</dbReference>
<dbReference type="EMBL" id="QAON01000002">
    <property type="protein sequence ID" value="PTQ90748.1"/>
    <property type="molecule type" value="Genomic_DNA"/>
</dbReference>
<name>A0A2T5J2K4_9GAMM</name>
<dbReference type="RefSeq" id="WP_107864591.1">
    <property type="nucleotide sequence ID" value="NZ_QAON01000002.1"/>
</dbReference>
<dbReference type="OrthoDB" id="9786940at2"/>
<dbReference type="PANTHER" id="PTHR32308">
    <property type="entry name" value="LYASE BETA SUBUNIT, PUTATIVE (AFU_ORTHOLOGUE AFUA_4G13030)-RELATED"/>
    <property type="match status" value="1"/>
</dbReference>
<organism evidence="5 6">
    <name type="scientific">Agitococcus lubricus</name>
    <dbReference type="NCBI Taxonomy" id="1077255"/>
    <lineage>
        <taxon>Bacteria</taxon>
        <taxon>Pseudomonadati</taxon>
        <taxon>Pseudomonadota</taxon>
        <taxon>Gammaproteobacteria</taxon>
        <taxon>Moraxellales</taxon>
        <taxon>Moraxellaceae</taxon>
        <taxon>Agitococcus</taxon>
    </lineage>
</organism>
<dbReference type="GO" id="GO:0000287">
    <property type="term" value="F:magnesium ion binding"/>
    <property type="evidence" value="ECO:0007669"/>
    <property type="project" value="TreeGrafter"/>
</dbReference>
<keyword evidence="5" id="KW-0456">Lyase</keyword>
<evidence type="ECO:0000313" key="6">
    <source>
        <dbReference type="Proteomes" id="UP000244223"/>
    </source>
</evidence>
<accession>A0A2T5J2K4</accession>
<evidence type="ECO:0000256" key="3">
    <source>
        <dbReference type="ARBA" id="ARBA00022842"/>
    </source>
</evidence>
<dbReference type="PIRSF" id="PIRSF015582">
    <property type="entry name" value="Cit_lyase_B"/>
    <property type="match status" value="1"/>
</dbReference>
<evidence type="ECO:0000256" key="2">
    <source>
        <dbReference type="ARBA" id="ARBA00022723"/>
    </source>
</evidence>
<keyword evidence="6" id="KW-1185">Reference proteome</keyword>
<gene>
    <name evidence="5" type="ORF">C8N29_102148</name>
</gene>
<dbReference type="Proteomes" id="UP000244223">
    <property type="component" value="Unassembled WGS sequence"/>
</dbReference>
<dbReference type="PANTHER" id="PTHR32308:SF10">
    <property type="entry name" value="CITRATE LYASE SUBUNIT BETA"/>
    <property type="match status" value="1"/>
</dbReference>
<comment type="caution">
    <text evidence="5">The sequence shown here is derived from an EMBL/GenBank/DDBJ whole genome shotgun (WGS) entry which is preliminary data.</text>
</comment>
<keyword evidence="3 4" id="KW-0460">Magnesium</keyword>
<evidence type="ECO:0000256" key="1">
    <source>
        <dbReference type="ARBA" id="ARBA00001946"/>
    </source>
</evidence>
<dbReference type="Gene3D" id="3.20.20.60">
    <property type="entry name" value="Phosphoenolpyruvate-binding domains"/>
    <property type="match status" value="1"/>
</dbReference>
<dbReference type="SUPFAM" id="SSF51621">
    <property type="entry name" value="Phosphoenolpyruvate/pyruvate domain"/>
    <property type="match status" value="1"/>
</dbReference>